<evidence type="ECO:0000313" key="1">
    <source>
        <dbReference type="EMBL" id="CAK9309447.1"/>
    </source>
</evidence>
<feature type="non-terminal residue" evidence="1">
    <location>
        <position position="1"/>
    </location>
</feature>
<protein>
    <submittedName>
        <fullName evidence="1">Uncharacterized protein</fullName>
    </submittedName>
</protein>
<gene>
    <name evidence="1" type="ORF">CITCOLO1_LOCUS1024</name>
</gene>
<sequence>PIYFTHLQSPVDCRHFQAPIPSSNFSSTLPLPLELQQSQPSHCHFVTLSLFSFS</sequence>
<accession>A0ABP0XNZ7</accession>
<name>A0ABP0XNZ7_9ROSI</name>
<evidence type="ECO:0000313" key="2">
    <source>
        <dbReference type="Proteomes" id="UP001642487"/>
    </source>
</evidence>
<dbReference type="Proteomes" id="UP001642487">
    <property type="component" value="Chromosome 1"/>
</dbReference>
<proteinExistence type="predicted"/>
<feature type="non-terminal residue" evidence="1">
    <location>
        <position position="54"/>
    </location>
</feature>
<dbReference type="EMBL" id="OZ021735">
    <property type="protein sequence ID" value="CAK9309447.1"/>
    <property type="molecule type" value="Genomic_DNA"/>
</dbReference>
<keyword evidence="2" id="KW-1185">Reference proteome</keyword>
<reference evidence="1 2" key="1">
    <citation type="submission" date="2024-03" db="EMBL/GenBank/DDBJ databases">
        <authorList>
            <person name="Gkanogiannis A."/>
            <person name="Becerra Lopez-Lavalle L."/>
        </authorList>
    </citation>
    <scope>NUCLEOTIDE SEQUENCE [LARGE SCALE GENOMIC DNA]</scope>
</reference>
<organism evidence="1 2">
    <name type="scientific">Citrullus colocynthis</name>
    <name type="common">colocynth</name>
    <dbReference type="NCBI Taxonomy" id="252529"/>
    <lineage>
        <taxon>Eukaryota</taxon>
        <taxon>Viridiplantae</taxon>
        <taxon>Streptophyta</taxon>
        <taxon>Embryophyta</taxon>
        <taxon>Tracheophyta</taxon>
        <taxon>Spermatophyta</taxon>
        <taxon>Magnoliopsida</taxon>
        <taxon>eudicotyledons</taxon>
        <taxon>Gunneridae</taxon>
        <taxon>Pentapetalae</taxon>
        <taxon>rosids</taxon>
        <taxon>fabids</taxon>
        <taxon>Cucurbitales</taxon>
        <taxon>Cucurbitaceae</taxon>
        <taxon>Benincaseae</taxon>
        <taxon>Citrullus</taxon>
    </lineage>
</organism>